<dbReference type="EMBL" id="LR796222">
    <property type="protein sequence ID" value="CAB4128279.1"/>
    <property type="molecule type" value="Genomic_DNA"/>
</dbReference>
<evidence type="ECO:0000313" key="1">
    <source>
        <dbReference type="EMBL" id="CAB4128279.1"/>
    </source>
</evidence>
<evidence type="ECO:0008006" key="2">
    <source>
        <dbReference type="Google" id="ProtNLM"/>
    </source>
</evidence>
<proteinExistence type="predicted"/>
<gene>
    <name evidence="1" type="ORF">UFOVP105_29</name>
</gene>
<accession>A0A6J5L918</accession>
<sequence>MKIFGINIGKSEIQQVENVSKTIPAGQGIKQKVVVERELTRSAQNVSKWRTATITAESIINPNRTELLRIYKDVVLDAHLSALMNTIKLKVTAGDFDLINPDGTENEDASHLLNSEWFTFYLETFVETLFFGHSLIQLGGIKNDKFIDFELIPREHVRPEFQMVTPDQWTYANQGTKYTEAPYSDWLIEIGNRHDLGLLHKATPLVLWKKGVLGAWSHFAELFGTPLRVGKTNILDTVSRKNMDAMLKNMGGANYAVLNTDDVIELVERSNSDSFQVFDAFIDRLNSEMSKLILGQTGTTDEKSFVGSAQVHSDILATGITAIKSKIENHITAVILPKMSAFGIIPQGLKFRWDNEESVTLINKFDFTKELLKYYKIPADWINETFSIPVEEGVETTSLNPDGSPTSSVIPEIENLLKM</sequence>
<dbReference type="InterPro" id="IPR009279">
    <property type="entry name" value="Portal_Mu"/>
</dbReference>
<name>A0A6J5L918_9CAUD</name>
<organism evidence="1">
    <name type="scientific">uncultured Caudovirales phage</name>
    <dbReference type="NCBI Taxonomy" id="2100421"/>
    <lineage>
        <taxon>Viruses</taxon>
        <taxon>Duplodnaviria</taxon>
        <taxon>Heunggongvirae</taxon>
        <taxon>Uroviricota</taxon>
        <taxon>Caudoviricetes</taxon>
        <taxon>Peduoviridae</taxon>
        <taxon>Maltschvirus</taxon>
        <taxon>Maltschvirus maltsch</taxon>
    </lineage>
</organism>
<protein>
    <recommendedName>
        <fullName evidence="2">DUF935 family protein</fullName>
    </recommendedName>
</protein>
<reference evidence="1" key="1">
    <citation type="submission" date="2020-04" db="EMBL/GenBank/DDBJ databases">
        <authorList>
            <person name="Chiriac C."/>
            <person name="Salcher M."/>
            <person name="Ghai R."/>
            <person name="Kavagutti S V."/>
        </authorList>
    </citation>
    <scope>NUCLEOTIDE SEQUENCE</scope>
</reference>
<dbReference type="Pfam" id="PF06074">
    <property type="entry name" value="Portal_Mu"/>
    <property type="match status" value="1"/>
</dbReference>